<accession>A0A1M5PZ45</accession>
<dbReference type="HAMAP" id="MF_01547">
    <property type="entry name" value="RNA_methyltr_E"/>
    <property type="match status" value="1"/>
</dbReference>
<evidence type="ECO:0000256" key="1">
    <source>
        <dbReference type="ARBA" id="ARBA00022552"/>
    </source>
</evidence>
<evidence type="ECO:0000256" key="3">
    <source>
        <dbReference type="ARBA" id="ARBA00022679"/>
    </source>
</evidence>
<protein>
    <recommendedName>
        <fullName evidence="7 11">Ribosomal RNA large subunit methyltransferase E</fullName>
        <ecNumber evidence="6 11">2.1.1.166</ecNumber>
    </recommendedName>
    <alternativeName>
        <fullName evidence="9 11">23S rRNA Um2552 methyltransferase</fullName>
    </alternativeName>
    <alternativeName>
        <fullName evidence="8 11">rRNA (uridine-2'-O-)-methyltransferase</fullName>
    </alternativeName>
</protein>
<gene>
    <name evidence="11" type="primary">rlmE</name>
    <name evidence="11" type="synonym">ftsJ</name>
    <name evidence="11" type="synonym">rrmJ</name>
    <name evidence="14" type="ORF">SAMN04488068_2411</name>
</gene>
<comment type="catalytic activity">
    <reaction evidence="10 11">
        <text>uridine(2552) in 23S rRNA + S-adenosyl-L-methionine = 2'-O-methyluridine(2552) in 23S rRNA + S-adenosyl-L-homocysteine + H(+)</text>
        <dbReference type="Rhea" id="RHEA:42720"/>
        <dbReference type="Rhea" id="RHEA-COMP:10202"/>
        <dbReference type="Rhea" id="RHEA-COMP:10203"/>
        <dbReference type="ChEBI" id="CHEBI:15378"/>
        <dbReference type="ChEBI" id="CHEBI:57856"/>
        <dbReference type="ChEBI" id="CHEBI:59789"/>
        <dbReference type="ChEBI" id="CHEBI:65315"/>
        <dbReference type="ChEBI" id="CHEBI:74478"/>
        <dbReference type="EC" id="2.1.1.166"/>
    </reaction>
</comment>
<dbReference type="Gene3D" id="3.40.50.150">
    <property type="entry name" value="Vaccinia Virus protein VP39"/>
    <property type="match status" value="1"/>
</dbReference>
<comment type="subcellular location">
    <subcellularLocation>
        <location evidence="11">Cytoplasm</location>
    </subcellularLocation>
</comment>
<dbReference type="PIRSF" id="PIRSF005461">
    <property type="entry name" value="23S_rRNA_mtase"/>
    <property type="match status" value="1"/>
</dbReference>
<evidence type="ECO:0000259" key="13">
    <source>
        <dbReference type="Pfam" id="PF01728"/>
    </source>
</evidence>
<feature type="binding site" evidence="11">
    <location>
        <position position="82"/>
    </location>
    <ligand>
        <name>S-adenosyl-L-methionine</name>
        <dbReference type="ChEBI" id="CHEBI:59789"/>
    </ligand>
</feature>
<dbReference type="OrthoDB" id="9790080at2"/>
<sequence length="209" mass="23215">MSQKRSNSSSRWLAEHEADEYVLKARKLGYRSRASFKLLEIQEKDRLIKPGMVVVDLGAAPGGWSQIARPLLGSKGRLIALDILPMEPLKDVEFILGDFREEAVLHQLETAVGEQAVDLVLSDMAPNISGIGAADQASSLYLCELALDFCAAHLKKAGVLVVKVFQGEGFDAYLKAVRDRFDSVTIRKPKASRPRSREVYLVARSYRRV</sequence>
<keyword evidence="11" id="KW-0963">Cytoplasm</keyword>
<feature type="domain" description="Ribosomal RNA methyltransferase FtsJ" evidence="13">
    <location>
        <begin position="30"/>
        <end position="205"/>
    </location>
</feature>
<feature type="binding site" evidence="11">
    <location>
        <position position="123"/>
    </location>
    <ligand>
        <name>S-adenosyl-L-methionine</name>
        <dbReference type="ChEBI" id="CHEBI:59789"/>
    </ligand>
</feature>
<reference evidence="14 15" key="1">
    <citation type="submission" date="2016-11" db="EMBL/GenBank/DDBJ databases">
        <authorList>
            <person name="Jaros S."/>
            <person name="Januszkiewicz K."/>
            <person name="Wedrychowicz H."/>
        </authorList>
    </citation>
    <scope>NUCLEOTIDE SEQUENCE [LARGE SCALE GENOMIC DNA]</scope>
    <source>
        <strain evidence="14 15">CGMCC 1.7049</strain>
    </source>
</reference>
<evidence type="ECO:0000256" key="7">
    <source>
        <dbReference type="ARBA" id="ARBA00041129"/>
    </source>
</evidence>
<evidence type="ECO:0000256" key="8">
    <source>
        <dbReference type="ARBA" id="ARBA00041995"/>
    </source>
</evidence>
<keyword evidence="2 11" id="KW-0489">Methyltransferase</keyword>
<comment type="function">
    <text evidence="5 11">Specifically methylates the uridine in position 2552 of 23S rRNA at the 2'-O position of the ribose in the fully assembled 50S ribosomal subunit.</text>
</comment>
<organism evidence="14 15">
    <name type="scientific">Hydrocarboniphaga daqingensis</name>
    <dbReference type="NCBI Taxonomy" id="490188"/>
    <lineage>
        <taxon>Bacteria</taxon>
        <taxon>Pseudomonadati</taxon>
        <taxon>Pseudomonadota</taxon>
        <taxon>Gammaproteobacteria</taxon>
        <taxon>Nevskiales</taxon>
        <taxon>Nevskiaceae</taxon>
        <taxon>Hydrocarboniphaga</taxon>
    </lineage>
</organism>
<evidence type="ECO:0000256" key="2">
    <source>
        <dbReference type="ARBA" id="ARBA00022603"/>
    </source>
</evidence>
<evidence type="ECO:0000256" key="11">
    <source>
        <dbReference type="HAMAP-Rule" id="MF_01547"/>
    </source>
</evidence>
<evidence type="ECO:0000313" key="14">
    <source>
        <dbReference type="EMBL" id="SHH07134.1"/>
    </source>
</evidence>
<feature type="binding site" evidence="11">
    <location>
        <position position="98"/>
    </location>
    <ligand>
        <name>S-adenosyl-L-methionine</name>
        <dbReference type="ChEBI" id="CHEBI:59789"/>
    </ligand>
</feature>
<keyword evidence="4 11" id="KW-0949">S-adenosyl-L-methionine</keyword>
<proteinExistence type="inferred from homology"/>
<dbReference type="SUPFAM" id="SSF53335">
    <property type="entry name" value="S-adenosyl-L-methionine-dependent methyltransferases"/>
    <property type="match status" value="1"/>
</dbReference>
<evidence type="ECO:0000256" key="10">
    <source>
        <dbReference type="ARBA" id="ARBA00048970"/>
    </source>
</evidence>
<dbReference type="PANTHER" id="PTHR10920:SF18">
    <property type="entry name" value="RRNA METHYLTRANSFERASE 2, MITOCHONDRIAL"/>
    <property type="match status" value="1"/>
</dbReference>
<dbReference type="FunFam" id="3.40.50.150:FF:000005">
    <property type="entry name" value="Ribosomal RNA large subunit methyltransferase E"/>
    <property type="match status" value="1"/>
</dbReference>
<dbReference type="NCBIfam" id="NF008390">
    <property type="entry name" value="PRK11188.1"/>
    <property type="match status" value="1"/>
</dbReference>
<dbReference type="PANTHER" id="PTHR10920">
    <property type="entry name" value="RIBOSOMAL RNA METHYLTRANSFERASE"/>
    <property type="match status" value="1"/>
</dbReference>
<keyword evidence="3 11" id="KW-0808">Transferase</keyword>
<dbReference type="EMBL" id="FQWZ01000005">
    <property type="protein sequence ID" value="SHH07134.1"/>
    <property type="molecule type" value="Genomic_DNA"/>
</dbReference>
<dbReference type="InterPro" id="IPR002877">
    <property type="entry name" value="RNA_MeTrfase_FtsJ_dom"/>
</dbReference>
<evidence type="ECO:0000256" key="12">
    <source>
        <dbReference type="PIRSR" id="PIRSR005461-1"/>
    </source>
</evidence>
<dbReference type="Pfam" id="PF01728">
    <property type="entry name" value="FtsJ"/>
    <property type="match status" value="1"/>
</dbReference>
<dbReference type="InterPro" id="IPR015507">
    <property type="entry name" value="rRNA-MeTfrase_E"/>
</dbReference>
<dbReference type="AlphaFoldDB" id="A0A1M5PZ45"/>
<dbReference type="RefSeq" id="WP_072897899.1">
    <property type="nucleotide sequence ID" value="NZ_FQWZ01000005.1"/>
</dbReference>
<dbReference type="GO" id="GO:0008650">
    <property type="term" value="F:rRNA (uridine-2'-O-)-methyltransferase activity"/>
    <property type="evidence" value="ECO:0007669"/>
    <property type="project" value="UniProtKB-UniRule"/>
</dbReference>
<feature type="binding site" evidence="11">
    <location>
        <position position="62"/>
    </location>
    <ligand>
        <name>S-adenosyl-L-methionine</name>
        <dbReference type="ChEBI" id="CHEBI:59789"/>
    </ligand>
</feature>
<evidence type="ECO:0000256" key="9">
    <source>
        <dbReference type="ARBA" id="ARBA00042745"/>
    </source>
</evidence>
<comment type="similarity">
    <text evidence="11">Belongs to the class I-like SAM-binding methyltransferase superfamily. RNA methyltransferase RlmE family.</text>
</comment>
<keyword evidence="15" id="KW-1185">Reference proteome</keyword>
<dbReference type="Proteomes" id="UP000199758">
    <property type="component" value="Unassembled WGS sequence"/>
</dbReference>
<name>A0A1M5PZ45_9GAMM</name>
<dbReference type="InterPro" id="IPR029063">
    <property type="entry name" value="SAM-dependent_MTases_sf"/>
</dbReference>
<evidence type="ECO:0000256" key="5">
    <source>
        <dbReference type="ARBA" id="ARBA00037569"/>
    </source>
</evidence>
<keyword evidence="1 11" id="KW-0698">rRNA processing</keyword>
<evidence type="ECO:0000256" key="4">
    <source>
        <dbReference type="ARBA" id="ARBA00022691"/>
    </source>
</evidence>
<dbReference type="GO" id="GO:0005737">
    <property type="term" value="C:cytoplasm"/>
    <property type="evidence" value="ECO:0007669"/>
    <property type="project" value="UniProtKB-SubCell"/>
</dbReference>
<feature type="binding site" evidence="11">
    <location>
        <position position="64"/>
    </location>
    <ligand>
        <name>S-adenosyl-L-methionine</name>
        <dbReference type="ChEBI" id="CHEBI:59789"/>
    </ligand>
</feature>
<dbReference type="InterPro" id="IPR050082">
    <property type="entry name" value="RNA_methyltr_RlmE"/>
</dbReference>
<evidence type="ECO:0000313" key="15">
    <source>
        <dbReference type="Proteomes" id="UP000199758"/>
    </source>
</evidence>
<feature type="active site" description="Proton acceptor" evidence="11 12">
    <location>
        <position position="163"/>
    </location>
</feature>
<evidence type="ECO:0000256" key="6">
    <source>
        <dbReference type="ARBA" id="ARBA00038861"/>
    </source>
</evidence>
<dbReference type="EC" id="2.1.1.166" evidence="6 11"/>
<dbReference type="STRING" id="490188.SAMN04488068_2411"/>